<dbReference type="Pfam" id="PF00732">
    <property type="entry name" value="GMC_oxred_N"/>
    <property type="match status" value="1"/>
</dbReference>
<evidence type="ECO:0000259" key="6">
    <source>
        <dbReference type="Pfam" id="PF05199"/>
    </source>
</evidence>
<dbReference type="InterPro" id="IPR007867">
    <property type="entry name" value="GMC_OxRtase_C"/>
</dbReference>
<dbReference type="EMBL" id="WNZX01000002">
    <property type="protein sequence ID" value="MUG69826.1"/>
    <property type="molecule type" value="Genomic_DNA"/>
</dbReference>
<dbReference type="SUPFAM" id="SSF54373">
    <property type="entry name" value="FAD-linked reductases, C-terminal domain"/>
    <property type="match status" value="1"/>
</dbReference>
<dbReference type="PANTHER" id="PTHR46056:SF12">
    <property type="entry name" value="LONG-CHAIN-ALCOHOL OXIDASE"/>
    <property type="match status" value="1"/>
</dbReference>
<comment type="caution">
    <text evidence="7">The sequence shown here is derived from an EMBL/GenBank/DDBJ whole genome shotgun (WGS) entry which is preliminary data.</text>
</comment>
<evidence type="ECO:0000256" key="2">
    <source>
        <dbReference type="ARBA" id="ARBA00022630"/>
    </source>
</evidence>
<dbReference type="PRINTS" id="PR00420">
    <property type="entry name" value="RNGMNOXGNASE"/>
</dbReference>
<dbReference type="RefSeq" id="WP_127608979.1">
    <property type="nucleotide sequence ID" value="NZ_JARTHJ010000111.1"/>
</dbReference>
<evidence type="ECO:0000256" key="1">
    <source>
        <dbReference type="ARBA" id="ARBA00010790"/>
    </source>
</evidence>
<keyword evidence="8" id="KW-1185">Reference proteome</keyword>
<keyword evidence="2" id="KW-0285">Flavoprotein</keyword>
<dbReference type="AlphaFoldDB" id="A0A7X2Z915"/>
<evidence type="ECO:0000259" key="5">
    <source>
        <dbReference type="Pfam" id="PF00732"/>
    </source>
</evidence>
<feature type="domain" description="Glucose-methanol-choline oxidoreductase C-terminal" evidence="6">
    <location>
        <begin position="412"/>
        <end position="533"/>
    </location>
</feature>
<feature type="domain" description="Glucose-methanol-choline oxidoreductase N-terminal" evidence="5">
    <location>
        <begin position="27"/>
        <end position="297"/>
    </location>
</feature>
<protein>
    <submittedName>
        <fullName evidence="7">FAD-dependent oxidoreductase</fullName>
    </submittedName>
</protein>
<evidence type="ECO:0000313" key="7">
    <source>
        <dbReference type="EMBL" id="MUG69826.1"/>
    </source>
</evidence>
<name>A0A7X2Z915_9BACL</name>
<dbReference type="PANTHER" id="PTHR46056">
    <property type="entry name" value="LONG-CHAIN-ALCOHOL OXIDASE"/>
    <property type="match status" value="1"/>
</dbReference>
<keyword evidence="4" id="KW-0560">Oxidoreductase</keyword>
<comment type="similarity">
    <text evidence="1">Belongs to the GMC oxidoreductase family.</text>
</comment>
<keyword evidence="3" id="KW-0274">FAD</keyword>
<organism evidence="7 8">
    <name type="scientific">Paenibacillus validus</name>
    <dbReference type="NCBI Taxonomy" id="44253"/>
    <lineage>
        <taxon>Bacteria</taxon>
        <taxon>Bacillati</taxon>
        <taxon>Bacillota</taxon>
        <taxon>Bacilli</taxon>
        <taxon>Bacillales</taxon>
        <taxon>Paenibacillaceae</taxon>
        <taxon>Paenibacillus</taxon>
    </lineage>
</organism>
<dbReference type="SUPFAM" id="SSF51905">
    <property type="entry name" value="FAD/NAD(P)-binding domain"/>
    <property type="match status" value="1"/>
</dbReference>
<dbReference type="Gene3D" id="3.50.50.60">
    <property type="entry name" value="FAD/NAD(P)-binding domain"/>
    <property type="match status" value="2"/>
</dbReference>
<proteinExistence type="inferred from homology"/>
<dbReference type="Pfam" id="PF05199">
    <property type="entry name" value="GMC_oxred_C"/>
    <property type="match status" value="1"/>
</dbReference>
<dbReference type="InterPro" id="IPR036188">
    <property type="entry name" value="FAD/NAD-bd_sf"/>
</dbReference>
<dbReference type="GO" id="GO:0050660">
    <property type="term" value="F:flavin adenine dinucleotide binding"/>
    <property type="evidence" value="ECO:0007669"/>
    <property type="project" value="InterPro"/>
</dbReference>
<gene>
    <name evidence="7" type="ORF">GNP93_03940</name>
</gene>
<dbReference type="GO" id="GO:0016614">
    <property type="term" value="F:oxidoreductase activity, acting on CH-OH group of donors"/>
    <property type="evidence" value="ECO:0007669"/>
    <property type="project" value="InterPro"/>
</dbReference>
<evidence type="ECO:0000313" key="8">
    <source>
        <dbReference type="Proteomes" id="UP000450917"/>
    </source>
</evidence>
<sequence length="557" mass="61462">MTYVKKPDPVDVCIVGAGATGGTTAKVLAEAGLKVVVLEKGPRMKPENFSGDELKYVNRNYLWPDPKISPRTVRADEQAEAKRFQFSPTPQMVGGGTVHWAGWVPRPLECDFKMHSLHGDIEGADLADWPITYDDLEPYLTKVEWEFGVSGLAEANKYEPRRSKGYPTPPLQPTRFGKKFYEGSKKLGINAFPIPHALITKPHKGRTPSNYTGFWNQYGDPGTTRSSTLTSFIPEALATGNCELRTGCHIREVTLNKDGRAKGVIYIDLEGREVEQEASVVVLCGGAIESTRLLLMSKSNLFPDGLANSSGLVGKYATFHEYAFATGLFDKELHDPLYGFAGHYISGGSMQFYETDEKRGHIGGCILAASQVGHPINWVFPDRPEWGMAMKDADRDFYNYSMKIGIILQDLPQESNRVDLDPNVTDAWGLPVARITYKPHSNDIRMANWMVDKNAEILEAAGASKTIKVVPENSLTGNTCHQHGTARMGNNPSKSVLNKWCQAHDVDNLYILDGSSFPTSLGVNPTLTMMANAWRCSEYIAGVHAKGREDQHSIGSK</sequence>
<evidence type="ECO:0000256" key="4">
    <source>
        <dbReference type="ARBA" id="ARBA00023002"/>
    </source>
</evidence>
<accession>A0A7X2Z915</accession>
<dbReference type="InterPro" id="IPR000172">
    <property type="entry name" value="GMC_OxRdtase_N"/>
</dbReference>
<reference evidence="7 8" key="1">
    <citation type="submission" date="2019-11" db="EMBL/GenBank/DDBJ databases">
        <title>Draft genome sequences of five Paenibacillus species of dairy origin.</title>
        <authorList>
            <person name="Olajide A.M."/>
            <person name="Chen S."/>
            <person name="Lapointe G."/>
        </authorList>
    </citation>
    <scope>NUCLEOTIDE SEQUENCE [LARGE SCALE GENOMIC DNA]</scope>
    <source>
        <strain evidence="7 8">2CS3</strain>
    </source>
</reference>
<evidence type="ECO:0000256" key="3">
    <source>
        <dbReference type="ARBA" id="ARBA00022827"/>
    </source>
</evidence>
<dbReference type="Proteomes" id="UP000450917">
    <property type="component" value="Unassembled WGS sequence"/>
</dbReference>